<dbReference type="InterPro" id="IPR002692">
    <property type="entry name" value="S45"/>
</dbReference>
<evidence type="ECO:0000256" key="1">
    <source>
        <dbReference type="ARBA" id="ARBA00006586"/>
    </source>
</evidence>
<dbReference type="EMBL" id="QJSX01000012">
    <property type="protein sequence ID" value="PYE52790.1"/>
    <property type="molecule type" value="Genomic_DNA"/>
</dbReference>
<accession>A0A318S403</accession>
<dbReference type="InterPro" id="IPR043146">
    <property type="entry name" value="Penicillin_amidase_N_B-knob"/>
</dbReference>
<comment type="cofactor">
    <cofactor evidence="5">
        <name>Ca(2+)</name>
        <dbReference type="ChEBI" id="CHEBI:29108"/>
    </cofactor>
    <text evidence="5">Binds 1 Ca(2+) ion per dimer.</text>
</comment>
<evidence type="ECO:0000256" key="4">
    <source>
        <dbReference type="PIRSR" id="PIRSR001227-1"/>
    </source>
</evidence>
<sequence length="780" mass="85376">MRLLLRVLGSLLGLIVLAAVAAFLFVSFTAAPRTTGTVRVSGPSGPVTITRDVHGVPHIVATASDEDALFGLGFVHAQDRLWQMEFQRRVGAGRLSEVLGSAAVEQDKFLRTWGFYRAARQALPALSARTRRLLTAYTAGVNAGIAQGKRPLEFRLLRFEPETWTDVDSLVWSKLMAFDLGGNWEEELGGQDVAEKLGKDQVPLLYPAYPKDGPTILSAVDLQHGNSARVAPSTSSALLPATRAALRAQLDVAHGLGFRPDPDKGSNNWVISGRFTKSGKPLLADDPHLGLSAPMLWYLAELKGPTLHVIGATIPGLPGVVIGRTERVAWGVTNTGPDVQDLFVLPENAKVKSREEVIKVSGKPDVRLTVQESTFGPIITGVGGVTRQRVALRWPALDPGDTTLDAFLGLNYARDWQDFRTALRSFVAPMQNFVYADVSGNIGYIAPGKIPVRDGWDGRLPVTGDGSKRWTGYVAFDDLPYVYNPPEGLIVTANNKAVPDSYPYLLANDSMWAAPYRAQRILQLVKDKVGLTVTDMQAAQYDVQSLLWADFKDALLKTTPKDDVSKSALNALRSWNGRQTLDSVGSSVFAAWYSELSTMPMDELRQDGHWNSPAFLLTQLQKDGPYCRAAQTVTSCEDWLAVTLQRATAKLAKQLGPDVSGWRWERLHKTASNHRALGGVKAVNWIWNRSIASAGGLSTVNVGSYDLDTFSQTNAPSYRHVVDLADMNASRFVGTLGQSGNPLDARYDDQQALWRDGKYLPMSTNEQDWGRTQVLTLRPK</sequence>
<dbReference type="AlphaFoldDB" id="A0A318S403"/>
<dbReference type="SUPFAM" id="SSF56235">
    <property type="entry name" value="N-terminal nucleophile aminohydrolases (Ntn hydrolases)"/>
    <property type="match status" value="1"/>
</dbReference>
<dbReference type="GO" id="GO:0017000">
    <property type="term" value="P:antibiotic biosynthetic process"/>
    <property type="evidence" value="ECO:0007669"/>
    <property type="project" value="InterPro"/>
</dbReference>
<feature type="binding site" evidence="5">
    <location>
        <position position="187"/>
    </location>
    <ligand>
        <name>Ca(2+)</name>
        <dbReference type="ChEBI" id="CHEBI:29108"/>
    </ligand>
</feature>
<dbReference type="InterPro" id="IPR014395">
    <property type="entry name" value="Pen/GL7ACA/AHL_acylase"/>
</dbReference>
<feature type="active site" description="Nucleophile" evidence="4">
    <location>
        <position position="266"/>
    </location>
</feature>
<keyword evidence="2" id="KW-0378">Hydrolase</keyword>
<dbReference type="PANTHER" id="PTHR34218:SF4">
    <property type="entry name" value="ACYL-HOMOSERINE LACTONE ACYLASE QUIP"/>
    <property type="match status" value="1"/>
</dbReference>
<keyword evidence="5" id="KW-0479">Metal-binding</keyword>
<dbReference type="InterPro" id="IPR043147">
    <property type="entry name" value="Penicillin_amidase_A-knob"/>
</dbReference>
<reference evidence="6 7" key="1">
    <citation type="submission" date="2018-06" db="EMBL/GenBank/DDBJ databases">
        <title>Genomic Encyclopedia of Type Strains, Phase IV (KMG-IV): sequencing the most valuable type-strain genomes for metagenomic binning, comparative biology and taxonomic classification.</title>
        <authorList>
            <person name="Goeker M."/>
        </authorList>
    </citation>
    <scope>NUCLEOTIDE SEQUENCE [LARGE SCALE GENOMIC DNA]</scope>
    <source>
        <strain evidence="6 7">DSM 18048</strain>
    </source>
</reference>
<dbReference type="Proteomes" id="UP000248326">
    <property type="component" value="Unassembled WGS sequence"/>
</dbReference>
<dbReference type="Gene3D" id="1.10.439.10">
    <property type="entry name" value="Penicillin Amidohydrolase, domain 1"/>
    <property type="match status" value="1"/>
</dbReference>
<dbReference type="PIRSF" id="PIRSF001227">
    <property type="entry name" value="Pen_acylase"/>
    <property type="match status" value="1"/>
</dbReference>
<dbReference type="RefSeq" id="WP_110887675.1">
    <property type="nucleotide sequence ID" value="NZ_QJSX01000012.1"/>
</dbReference>
<dbReference type="PANTHER" id="PTHR34218">
    <property type="entry name" value="PEPTIDASE S45 PENICILLIN AMIDASE"/>
    <property type="match status" value="1"/>
</dbReference>
<dbReference type="OrthoDB" id="9759796at2"/>
<evidence type="ECO:0000256" key="2">
    <source>
        <dbReference type="ARBA" id="ARBA00022801"/>
    </source>
</evidence>
<evidence type="ECO:0000256" key="5">
    <source>
        <dbReference type="PIRSR" id="PIRSR001227-2"/>
    </source>
</evidence>
<dbReference type="Pfam" id="PF01804">
    <property type="entry name" value="Penicil_amidase"/>
    <property type="match status" value="1"/>
</dbReference>
<dbReference type="Gene3D" id="1.10.1400.10">
    <property type="match status" value="1"/>
</dbReference>
<feature type="binding site" evidence="5">
    <location>
        <position position="341"/>
    </location>
    <ligand>
        <name>Ca(2+)</name>
        <dbReference type="ChEBI" id="CHEBI:29108"/>
    </ligand>
</feature>
<proteinExistence type="inferred from homology"/>
<dbReference type="InterPro" id="IPR029055">
    <property type="entry name" value="Ntn_hydrolases_N"/>
</dbReference>
<dbReference type="Gene3D" id="3.60.20.10">
    <property type="entry name" value="Glutamine Phosphoribosylpyrophosphate, subunit 1, domain 1"/>
    <property type="match status" value="1"/>
</dbReference>
<evidence type="ECO:0000313" key="7">
    <source>
        <dbReference type="Proteomes" id="UP000248326"/>
    </source>
</evidence>
<dbReference type="InterPro" id="IPR023343">
    <property type="entry name" value="Penicillin_amidase_dom1"/>
</dbReference>
<dbReference type="CDD" id="cd03747">
    <property type="entry name" value="Ntn_PGA_like"/>
    <property type="match status" value="1"/>
</dbReference>
<protein>
    <submittedName>
        <fullName evidence="6">Penicillin amidase</fullName>
    </submittedName>
</protein>
<keyword evidence="5" id="KW-0106">Calcium</keyword>
<keyword evidence="7" id="KW-1185">Reference proteome</keyword>
<feature type="binding site" evidence="5">
    <location>
        <position position="338"/>
    </location>
    <ligand>
        <name>Ca(2+)</name>
        <dbReference type="ChEBI" id="CHEBI:29108"/>
    </ligand>
</feature>
<evidence type="ECO:0000256" key="3">
    <source>
        <dbReference type="ARBA" id="ARBA00023145"/>
    </source>
</evidence>
<organism evidence="6 7">
    <name type="scientific">Deinococcus yavapaiensis KR-236</name>
    <dbReference type="NCBI Taxonomy" id="694435"/>
    <lineage>
        <taxon>Bacteria</taxon>
        <taxon>Thermotogati</taxon>
        <taxon>Deinococcota</taxon>
        <taxon>Deinococci</taxon>
        <taxon>Deinococcales</taxon>
        <taxon>Deinococcaceae</taxon>
        <taxon>Deinococcus</taxon>
    </lineage>
</organism>
<dbReference type="Gene3D" id="2.30.120.10">
    <property type="match status" value="1"/>
</dbReference>
<comment type="caution">
    <text evidence="6">The sequence shown here is derived from an EMBL/GenBank/DDBJ whole genome shotgun (WGS) entry which is preliminary data.</text>
</comment>
<keyword evidence="3" id="KW-0865">Zymogen</keyword>
<gene>
    <name evidence="6" type="ORF">DES52_112111</name>
</gene>
<dbReference type="GO" id="GO:0046872">
    <property type="term" value="F:metal ion binding"/>
    <property type="evidence" value="ECO:0007669"/>
    <property type="project" value="UniProtKB-KW"/>
</dbReference>
<evidence type="ECO:0000313" key="6">
    <source>
        <dbReference type="EMBL" id="PYE52790.1"/>
    </source>
</evidence>
<dbReference type="GO" id="GO:0016811">
    <property type="term" value="F:hydrolase activity, acting on carbon-nitrogen (but not peptide) bonds, in linear amides"/>
    <property type="evidence" value="ECO:0007669"/>
    <property type="project" value="InterPro"/>
</dbReference>
<name>A0A318S403_9DEIO</name>
<comment type="similarity">
    <text evidence="1">Belongs to the peptidase S45 family.</text>
</comment>